<proteinExistence type="predicted"/>
<protein>
    <submittedName>
        <fullName evidence="1">Uncharacterized protein</fullName>
    </submittedName>
</protein>
<keyword evidence="2" id="KW-1185">Reference proteome</keyword>
<dbReference type="EMBL" id="JADGKB010000051">
    <property type="protein sequence ID" value="KAJ3256390.1"/>
    <property type="molecule type" value="Genomic_DNA"/>
</dbReference>
<evidence type="ECO:0000313" key="2">
    <source>
        <dbReference type="Proteomes" id="UP001210925"/>
    </source>
</evidence>
<name>A0AAD5UF47_9FUNG</name>
<evidence type="ECO:0000313" key="1">
    <source>
        <dbReference type="EMBL" id="KAJ3256390.1"/>
    </source>
</evidence>
<gene>
    <name evidence="1" type="ORF">HK103_005519</name>
</gene>
<organism evidence="1 2">
    <name type="scientific">Boothiomyces macroporosus</name>
    <dbReference type="NCBI Taxonomy" id="261099"/>
    <lineage>
        <taxon>Eukaryota</taxon>
        <taxon>Fungi</taxon>
        <taxon>Fungi incertae sedis</taxon>
        <taxon>Chytridiomycota</taxon>
        <taxon>Chytridiomycota incertae sedis</taxon>
        <taxon>Chytridiomycetes</taxon>
        <taxon>Rhizophydiales</taxon>
        <taxon>Terramycetaceae</taxon>
        <taxon>Boothiomyces</taxon>
    </lineage>
</organism>
<accession>A0AAD5UF47</accession>
<dbReference type="Proteomes" id="UP001210925">
    <property type="component" value="Unassembled WGS sequence"/>
</dbReference>
<reference evidence="1" key="1">
    <citation type="submission" date="2020-05" db="EMBL/GenBank/DDBJ databases">
        <title>Phylogenomic resolution of chytrid fungi.</title>
        <authorList>
            <person name="Stajich J.E."/>
            <person name="Amses K."/>
            <person name="Simmons R."/>
            <person name="Seto K."/>
            <person name="Myers J."/>
            <person name="Bonds A."/>
            <person name="Quandt C.A."/>
            <person name="Barry K."/>
            <person name="Liu P."/>
            <person name="Grigoriev I."/>
            <person name="Longcore J.E."/>
            <person name="James T.Y."/>
        </authorList>
    </citation>
    <scope>NUCLEOTIDE SEQUENCE</scope>
    <source>
        <strain evidence="1">PLAUS21</strain>
    </source>
</reference>
<sequence length="239" mass="27554">MNFNEPIPTFWESVKARQNLKLASERISKHLKDDAYEFPFKFQEDVAKTVKEAFSALSNPETASDENTLGQHMTRGIASQFVTGYHNFKQKNQSVEFKISKPINVVVTGAHLYYGPFPAPEGYVAQNWLGFLTLIIPGEHSNFENHTRQKELLKSASDEGVYFRIDTIVETDIEIIVTDDSTGLPVLRDRRTRFGVTFTSPHFTPWDEIFDLQPDYSWKLKWDWKMSDVDGVLKKIQNK</sequence>
<comment type="caution">
    <text evidence="1">The sequence shown here is derived from an EMBL/GenBank/DDBJ whole genome shotgun (WGS) entry which is preliminary data.</text>
</comment>
<dbReference type="AlphaFoldDB" id="A0AAD5UF47"/>